<reference evidence="4" key="1">
    <citation type="journal article" date="2020" name="Stud. Mycol.">
        <title>101 Dothideomycetes genomes: a test case for predicting lifestyles and emergence of pathogens.</title>
        <authorList>
            <person name="Haridas S."/>
            <person name="Albert R."/>
            <person name="Binder M."/>
            <person name="Bloem J."/>
            <person name="Labutti K."/>
            <person name="Salamov A."/>
            <person name="Andreopoulos B."/>
            <person name="Baker S."/>
            <person name="Barry K."/>
            <person name="Bills G."/>
            <person name="Bluhm B."/>
            <person name="Cannon C."/>
            <person name="Castanera R."/>
            <person name="Culley D."/>
            <person name="Daum C."/>
            <person name="Ezra D."/>
            <person name="Gonzalez J."/>
            <person name="Henrissat B."/>
            <person name="Kuo A."/>
            <person name="Liang C."/>
            <person name="Lipzen A."/>
            <person name="Lutzoni F."/>
            <person name="Magnuson J."/>
            <person name="Mondo S."/>
            <person name="Nolan M."/>
            <person name="Ohm R."/>
            <person name="Pangilinan J."/>
            <person name="Park H.-J."/>
            <person name="Ramirez L."/>
            <person name="Alfaro M."/>
            <person name="Sun H."/>
            <person name="Tritt A."/>
            <person name="Yoshinaga Y."/>
            <person name="Zwiers L.-H."/>
            <person name="Turgeon B."/>
            <person name="Goodwin S."/>
            <person name="Spatafora J."/>
            <person name="Crous P."/>
            <person name="Grigoriev I."/>
        </authorList>
    </citation>
    <scope>NUCLEOTIDE SEQUENCE</scope>
    <source>
        <strain evidence="4">CBS 116435</strain>
    </source>
</reference>
<dbReference type="AlphaFoldDB" id="A0A9P4Q777"/>
<feature type="domain" description="GPI inositol-deacylase winged helix" evidence="2">
    <location>
        <begin position="332"/>
        <end position="412"/>
    </location>
</feature>
<proteinExistence type="predicted"/>
<dbReference type="SMART" id="SM00248">
    <property type="entry name" value="ANK"/>
    <property type="match status" value="2"/>
</dbReference>
<dbReference type="Gene3D" id="3.40.50.300">
    <property type="entry name" value="P-loop containing nucleotide triphosphate hydrolases"/>
    <property type="match status" value="1"/>
</dbReference>
<protein>
    <submittedName>
        <fullName evidence="4">Ankyrin</fullName>
    </submittedName>
</protein>
<gene>
    <name evidence="4" type="ORF">K431DRAFT_223320</name>
</gene>
<dbReference type="InterPro" id="IPR036770">
    <property type="entry name" value="Ankyrin_rpt-contain_sf"/>
</dbReference>
<sequence>MLGIAVLTCIVELVNTRISHLQNNVSAQRRDSVLHWLCPHDYSNELEDYKTRRHPGTGQWFLQHSAFLDWVNASGCSTLSCAGEPGTGKTIMSTLIIDYLIDQEPNINNTVLYIFCNYKRRVEQTLMHFFASILRQLAFLSHGVFGAVEQLHDHHKTRNSRPSLQNLQSELEGAFKLSGSVYIIIDALDECEVGICKQLVKWIRDQMPHCKIHLLATTRDIGEIQTLFLKDPSLRIQATREDLERYSEHRMTEFTEEIQSDLRLRDNVVEGVVDAADGMFLLARLHIDSLKYQITPNDLRETLRALRGGNEAGEYGAYSAAYETAMERVESQHKRRRDLAMRIFAWIVHAKRPLRLVELQHALATRRGKNQLDPGDFVSNTTVLSVCAGLVSSDNQSSIVRLVHYTAQAFFEKAWRQWFLEETMAIAETCTVYLSFGAFAKGPCTTDDSMIRRYQEHALLRYAAQYWGDHIRVLEATQDIVSSPFKNTFMSFLNDKNLVSSATQAMPASSYSYVGEITSRICRASGIHFTARFGAVGLTALLVSHGQTVNAEDSNHQTPLVLAAWNGHEAVVRLLLDIGADVSVKSDYGTPLQTASKKGYDKIVQMLVD</sequence>
<dbReference type="InterPro" id="IPR056884">
    <property type="entry name" value="NPHP3-like_N"/>
</dbReference>
<keyword evidence="1" id="KW-0677">Repeat</keyword>
<dbReference type="EMBL" id="MU003787">
    <property type="protein sequence ID" value="KAF2721893.1"/>
    <property type="molecule type" value="Genomic_DNA"/>
</dbReference>
<accession>A0A9P4Q777</accession>
<comment type="caution">
    <text evidence="4">The sequence shown here is derived from an EMBL/GenBank/DDBJ whole genome shotgun (WGS) entry which is preliminary data.</text>
</comment>
<evidence type="ECO:0000256" key="1">
    <source>
        <dbReference type="ARBA" id="ARBA00022737"/>
    </source>
</evidence>
<keyword evidence="5" id="KW-1185">Reference proteome</keyword>
<feature type="non-terminal residue" evidence="4">
    <location>
        <position position="609"/>
    </location>
</feature>
<dbReference type="SUPFAM" id="SSF52540">
    <property type="entry name" value="P-loop containing nucleoside triphosphate hydrolases"/>
    <property type="match status" value="1"/>
</dbReference>
<evidence type="ECO:0000313" key="4">
    <source>
        <dbReference type="EMBL" id="KAF2721893.1"/>
    </source>
</evidence>
<name>A0A9P4Q777_9PEZI</name>
<dbReference type="Gene3D" id="1.25.40.20">
    <property type="entry name" value="Ankyrin repeat-containing domain"/>
    <property type="match status" value="1"/>
</dbReference>
<dbReference type="PANTHER" id="PTHR10039">
    <property type="entry name" value="AMELOGENIN"/>
    <property type="match status" value="1"/>
</dbReference>
<dbReference type="InterPro" id="IPR002110">
    <property type="entry name" value="Ankyrin_rpt"/>
</dbReference>
<evidence type="ECO:0000259" key="3">
    <source>
        <dbReference type="Pfam" id="PF24883"/>
    </source>
</evidence>
<dbReference type="SUPFAM" id="SSF48403">
    <property type="entry name" value="Ankyrin repeat"/>
    <property type="match status" value="1"/>
</dbReference>
<dbReference type="Pfam" id="PF24883">
    <property type="entry name" value="NPHP3_N"/>
    <property type="match status" value="1"/>
</dbReference>
<evidence type="ECO:0000313" key="5">
    <source>
        <dbReference type="Proteomes" id="UP000799441"/>
    </source>
</evidence>
<evidence type="ECO:0000259" key="2">
    <source>
        <dbReference type="Pfam" id="PF22939"/>
    </source>
</evidence>
<organism evidence="4 5">
    <name type="scientific">Polychaeton citri CBS 116435</name>
    <dbReference type="NCBI Taxonomy" id="1314669"/>
    <lineage>
        <taxon>Eukaryota</taxon>
        <taxon>Fungi</taxon>
        <taxon>Dikarya</taxon>
        <taxon>Ascomycota</taxon>
        <taxon>Pezizomycotina</taxon>
        <taxon>Dothideomycetes</taxon>
        <taxon>Dothideomycetidae</taxon>
        <taxon>Capnodiales</taxon>
        <taxon>Capnodiaceae</taxon>
        <taxon>Polychaeton</taxon>
    </lineage>
</organism>
<dbReference type="Proteomes" id="UP000799441">
    <property type="component" value="Unassembled WGS sequence"/>
</dbReference>
<dbReference type="OrthoDB" id="195446at2759"/>
<dbReference type="InterPro" id="IPR054471">
    <property type="entry name" value="GPIID_WHD"/>
</dbReference>
<dbReference type="Pfam" id="PF12796">
    <property type="entry name" value="Ank_2"/>
    <property type="match status" value="1"/>
</dbReference>
<feature type="domain" description="Nephrocystin 3-like N-terminal" evidence="3">
    <location>
        <begin position="56"/>
        <end position="219"/>
    </location>
</feature>
<dbReference type="PANTHER" id="PTHR10039:SF15">
    <property type="entry name" value="NACHT DOMAIN-CONTAINING PROTEIN"/>
    <property type="match status" value="1"/>
</dbReference>
<dbReference type="Pfam" id="PF22939">
    <property type="entry name" value="WHD_GPIID"/>
    <property type="match status" value="1"/>
</dbReference>
<dbReference type="InterPro" id="IPR027417">
    <property type="entry name" value="P-loop_NTPase"/>
</dbReference>